<evidence type="ECO:0000313" key="1">
    <source>
        <dbReference type="EMBL" id="MBD2254933.1"/>
    </source>
</evidence>
<accession>A0ABR8BPU1</accession>
<name>A0ABR8BPU1_9NOSO</name>
<keyword evidence="2" id="KW-1185">Reference proteome</keyword>
<comment type="caution">
    <text evidence="1">The sequence shown here is derived from an EMBL/GenBank/DDBJ whole genome shotgun (WGS) entry which is preliminary data.</text>
</comment>
<evidence type="ECO:0000313" key="2">
    <source>
        <dbReference type="Proteomes" id="UP000621307"/>
    </source>
</evidence>
<proteinExistence type="predicted"/>
<organism evidence="1 2">
    <name type="scientific">Nostoc parmelioides FACHB-3921</name>
    <dbReference type="NCBI Taxonomy" id="2692909"/>
    <lineage>
        <taxon>Bacteria</taxon>
        <taxon>Bacillati</taxon>
        <taxon>Cyanobacteriota</taxon>
        <taxon>Cyanophyceae</taxon>
        <taxon>Nostocales</taxon>
        <taxon>Nostocaceae</taxon>
        <taxon>Nostoc</taxon>
    </lineage>
</organism>
<sequence length="60" mass="7048">MSEKKELRGYLSPELNRLFRAVVALKDKNLSDSIAEAIEDWLNKPENQEIIKRHNLKPEE</sequence>
<dbReference type="RefSeq" id="WP_190571450.1">
    <property type="nucleotide sequence ID" value="NZ_JACJQL010000071.1"/>
</dbReference>
<protein>
    <recommendedName>
        <fullName evidence="3">CopG family transcriptional regulator</fullName>
    </recommendedName>
</protein>
<dbReference type="InterPro" id="IPR013321">
    <property type="entry name" value="Arc_rbn_hlx_hlx"/>
</dbReference>
<dbReference type="Proteomes" id="UP000621307">
    <property type="component" value="Unassembled WGS sequence"/>
</dbReference>
<evidence type="ECO:0008006" key="3">
    <source>
        <dbReference type="Google" id="ProtNLM"/>
    </source>
</evidence>
<reference evidence="1 2" key="1">
    <citation type="journal article" date="2020" name="ISME J.">
        <title>Comparative genomics reveals insights into cyanobacterial evolution and habitat adaptation.</title>
        <authorList>
            <person name="Chen M.Y."/>
            <person name="Teng W.K."/>
            <person name="Zhao L."/>
            <person name="Hu C.X."/>
            <person name="Zhou Y.K."/>
            <person name="Han B.P."/>
            <person name="Song L.R."/>
            <person name="Shu W.S."/>
        </authorList>
    </citation>
    <scope>NUCLEOTIDE SEQUENCE [LARGE SCALE GENOMIC DNA]</scope>
    <source>
        <strain evidence="1 2">FACHB-3921</strain>
    </source>
</reference>
<dbReference type="Gene3D" id="1.10.1220.10">
    <property type="entry name" value="Met repressor-like"/>
    <property type="match status" value="1"/>
</dbReference>
<gene>
    <name evidence="1" type="ORF">H6G14_27295</name>
</gene>
<dbReference type="EMBL" id="JACJQL010000071">
    <property type="protein sequence ID" value="MBD2254933.1"/>
    <property type="molecule type" value="Genomic_DNA"/>
</dbReference>